<dbReference type="FunFam" id="1.25.40.10:FF:001003">
    <property type="entry name" value="AGAP000499-PA"/>
    <property type="match status" value="1"/>
</dbReference>
<reference evidence="4" key="1">
    <citation type="submission" date="2025-08" db="UniProtKB">
        <authorList>
            <consortium name="RefSeq"/>
        </authorList>
    </citation>
    <scope>IDENTIFICATION</scope>
    <source>
        <tissue evidence="4">Gonad</tissue>
    </source>
</reference>
<evidence type="ECO:0000313" key="4">
    <source>
        <dbReference type="RefSeq" id="XP_019628062.1"/>
    </source>
</evidence>
<feature type="transmembrane region" description="Helical" evidence="2">
    <location>
        <begin position="297"/>
        <end position="317"/>
    </location>
</feature>
<keyword evidence="2" id="KW-0812">Transmembrane</keyword>
<dbReference type="InterPro" id="IPR052630">
    <property type="entry name" value="TTC17"/>
</dbReference>
<sequence>MAGDLPSISYMALYIVSASVVTDSRSATHWRLDQERGLVRPAGESDLTDLLAGEGETTDPLLGILTRNTQNPWEDSNPGAIDGACSTCGKLGSGRISGQERLLKLESETTILTCGEAVNETQYDHLDGIAQRHKHKSHPEPEVAMIFKKTEGDEIDMNALEQNLRMTLDENPKSIAVYNQIGNFFRIRGNTFSAIECFRKALSLSPSNPDILLNLARVLFNLQYLDDAIHLTRRSLELQPPGQNCWLHHFTLGEILKAYGNYHEASIHFRHALDLNPSFLPARAHLQSLANPQTSSATVYTAVIISCLIVGVLICLWHSLDICHHTCGSPARKTLRTVDWDRSRISIPSRVIRFKKV</sequence>
<evidence type="ECO:0000256" key="1">
    <source>
        <dbReference type="PROSITE-ProRule" id="PRU00339"/>
    </source>
</evidence>
<dbReference type="Pfam" id="PF13414">
    <property type="entry name" value="TPR_11"/>
    <property type="match status" value="1"/>
</dbReference>
<dbReference type="InterPro" id="IPR019734">
    <property type="entry name" value="TPR_rpt"/>
</dbReference>
<evidence type="ECO:0000313" key="3">
    <source>
        <dbReference type="Proteomes" id="UP000515135"/>
    </source>
</evidence>
<dbReference type="KEGG" id="bbel:109472664"/>
<dbReference type="GO" id="GO:0015629">
    <property type="term" value="C:actin cytoskeleton"/>
    <property type="evidence" value="ECO:0007669"/>
    <property type="project" value="TreeGrafter"/>
</dbReference>
<accession>A0A6P4ZAE2</accession>
<keyword evidence="1" id="KW-0802">TPR repeat</keyword>
<proteinExistence type="predicted"/>
<protein>
    <submittedName>
        <fullName evidence="4">Uncharacterized protein LOC109472664</fullName>
    </submittedName>
</protein>
<dbReference type="OrthoDB" id="79426at2759"/>
<dbReference type="PANTHER" id="PTHR16091:SF3">
    <property type="entry name" value="TETRATRICOPEPTIDE REPEAT PROTEIN 17"/>
    <property type="match status" value="1"/>
</dbReference>
<name>A0A6P4ZAE2_BRABE</name>
<dbReference type="GO" id="GO:0030041">
    <property type="term" value="P:actin filament polymerization"/>
    <property type="evidence" value="ECO:0007669"/>
    <property type="project" value="TreeGrafter"/>
</dbReference>
<dbReference type="SUPFAM" id="SSF48452">
    <property type="entry name" value="TPR-like"/>
    <property type="match status" value="1"/>
</dbReference>
<organism evidence="3 4">
    <name type="scientific">Branchiostoma belcheri</name>
    <name type="common">Amphioxus</name>
    <dbReference type="NCBI Taxonomy" id="7741"/>
    <lineage>
        <taxon>Eukaryota</taxon>
        <taxon>Metazoa</taxon>
        <taxon>Chordata</taxon>
        <taxon>Cephalochordata</taxon>
        <taxon>Leptocardii</taxon>
        <taxon>Amphioxiformes</taxon>
        <taxon>Branchiostomatidae</taxon>
        <taxon>Branchiostoma</taxon>
    </lineage>
</organism>
<dbReference type="Gene3D" id="1.25.40.10">
    <property type="entry name" value="Tetratricopeptide repeat domain"/>
    <property type="match status" value="1"/>
</dbReference>
<feature type="repeat" description="TPR" evidence="1">
    <location>
        <begin position="209"/>
        <end position="242"/>
    </location>
</feature>
<dbReference type="RefSeq" id="XP_019628062.1">
    <property type="nucleotide sequence ID" value="XM_019772503.1"/>
</dbReference>
<feature type="repeat" description="TPR" evidence="1">
    <location>
        <begin position="246"/>
        <end position="279"/>
    </location>
</feature>
<dbReference type="Pfam" id="PF13181">
    <property type="entry name" value="TPR_8"/>
    <property type="match status" value="1"/>
</dbReference>
<dbReference type="PANTHER" id="PTHR16091">
    <property type="entry name" value="TTC17 PROTEIN"/>
    <property type="match status" value="1"/>
</dbReference>
<dbReference type="GO" id="GO:0005737">
    <property type="term" value="C:cytoplasm"/>
    <property type="evidence" value="ECO:0007669"/>
    <property type="project" value="TreeGrafter"/>
</dbReference>
<keyword evidence="3" id="KW-1185">Reference proteome</keyword>
<dbReference type="GeneID" id="109472664"/>
<dbReference type="InterPro" id="IPR011990">
    <property type="entry name" value="TPR-like_helical_dom_sf"/>
</dbReference>
<keyword evidence="2" id="KW-0472">Membrane</keyword>
<feature type="repeat" description="TPR" evidence="1">
    <location>
        <begin position="175"/>
        <end position="208"/>
    </location>
</feature>
<dbReference type="PROSITE" id="PS50005">
    <property type="entry name" value="TPR"/>
    <property type="match status" value="3"/>
</dbReference>
<gene>
    <name evidence="4" type="primary">LOC109472664</name>
</gene>
<dbReference type="SMART" id="SM00028">
    <property type="entry name" value="TPR"/>
    <property type="match status" value="3"/>
</dbReference>
<dbReference type="AlphaFoldDB" id="A0A6P4ZAE2"/>
<dbReference type="Proteomes" id="UP000515135">
    <property type="component" value="Unplaced"/>
</dbReference>
<keyword evidence="2" id="KW-1133">Transmembrane helix</keyword>
<evidence type="ECO:0000256" key="2">
    <source>
        <dbReference type="SAM" id="Phobius"/>
    </source>
</evidence>